<dbReference type="AlphaFoldDB" id="A0A5C3N649"/>
<keyword evidence="3" id="KW-1185">Reference proteome</keyword>
<gene>
    <name evidence="2" type="ORF">OE88DRAFT_1655410</name>
</gene>
<accession>A0A5C3N649</accession>
<evidence type="ECO:0000256" key="1">
    <source>
        <dbReference type="SAM" id="MobiDB-lite"/>
    </source>
</evidence>
<name>A0A5C3N649_9AGAM</name>
<sequence>MSFINNYNYTTLSATDDAAMDVDSTLTTASGSEQVLARLAALSLAPQDASIPPPTPRIPQGSFPSFSSPSDLPSFPSAASLADTDILTPCTPPRYRCRPSSFHPEDHYFSLSHGDDDFSLPPFPATNLGLGLGFTNLPKPDGSGLPLTGLGILPHHPDSPYPGTHAPSHALLAEVYATFSSSDRERGFALDLGSPSPFLLRRSQLPPLGPVSPGRLTPLDAPSRSTPFGPVSPGRVSPAVFEDVFYLGGQDGKGRELVMDGIVFSN</sequence>
<feature type="region of interest" description="Disordered" evidence="1">
    <location>
        <begin position="47"/>
        <end position="75"/>
    </location>
</feature>
<organism evidence="2 3">
    <name type="scientific">Heliocybe sulcata</name>
    <dbReference type="NCBI Taxonomy" id="5364"/>
    <lineage>
        <taxon>Eukaryota</taxon>
        <taxon>Fungi</taxon>
        <taxon>Dikarya</taxon>
        <taxon>Basidiomycota</taxon>
        <taxon>Agaricomycotina</taxon>
        <taxon>Agaricomycetes</taxon>
        <taxon>Gloeophyllales</taxon>
        <taxon>Gloeophyllaceae</taxon>
        <taxon>Heliocybe</taxon>
    </lineage>
</organism>
<dbReference type="Proteomes" id="UP000305948">
    <property type="component" value="Unassembled WGS sequence"/>
</dbReference>
<dbReference type="EMBL" id="ML213507">
    <property type="protein sequence ID" value="TFK53289.1"/>
    <property type="molecule type" value="Genomic_DNA"/>
</dbReference>
<protein>
    <submittedName>
        <fullName evidence="2">Uncharacterized protein</fullName>
    </submittedName>
</protein>
<feature type="region of interest" description="Disordered" evidence="1">
    <location>
        <begin position="209"/>
        <end position="232"/>
    </location>
</feature>
<proteinExistence type="predicted"/>
<evidence type="ECO:0000313" key="2">
    <source>
        <dbReference type="EMBL" id="TFK53289.1"/>
    </source>
</evidence>
<reference evidence="2 3" key="1">
    <citation type="journal article" date="2019" name="Nat. Ecol. Evol.">
        <title>Megaphylogeny resolves global patterns of mushroom evolution.</title>
        <authorList>
            <person name="Varga T."/>
            <person name="Krizsan K."/>
            <person name="Foldi C."/>
            <person name="Dima B."/>
            <person name="Sanchez-Garcia M."/>
            <person name="Sanchez-Ramirez S."/>
            <person name="Szollosi G.J."/>
            <person name="Szarkandi J.G."/>
            <person name="Papp V."/>
            <person name="Albert L."/>
            <person name="Andreopoulos W."/>
            <person name="Angelini C."/>
            <person name="Antonin V."/>
            <person name="Barry K.W."/>
            <person name="Bougher N.L."/>
            <person name="Buchanan P."/>
            <person name="Buyck B."/>
            <person name="Bense V."/>
            <person name="Catcheside P."/>
            <person name="Chovatia M."/>
            <person name="Cooper J."/>
            <person name="Damon W."/>
            <person name="Desjardin D."/>
            <person name="Finy P."/>
            <person name="Geml J."/>
            <person name="Haridas S."/>
            <person name="Hughes K."/>
            <person name="Justo A."/>
            <person name="Karasinski D."/>
            <person name="Kautmanova I."/>
            <person name="Kiss B."/>
            <person name="Kocsube S."/>
            <person name="Kotiranta H."/>
            <person name="LaButti K.M."/>
            <person name="Lechner B.E."/>
            <person name="Liimatainen K."/>
            <person name="Lipzen A."/>
            <person name="Lukacs Z."/>
            <person name="Mihaltcheva S."/>
            <person name="Morgado L.N."/>
            <person name="Niskanen T."/>
            <person name="Noordeloos M.E."/>
            <person name="Ohm R.A."/>
            <person name="Ortiz-Santana B."/>
            <person name="Ovrebo C."/>
            <person name="Racz N."/>
            <person name="Riley R."/>
            <person name="Savchenko A."/>
            <person name="Shiryaev A."/>
            <person name="Soop K."/>
            <person name="Spirin V."/>
            <person name="Szebenyi C."/>
            <person name="Tomsovsky M."/>
            <person name="Tulloss R.E."/>
            <person name="Uehling J."/>
            <person name="Grigoriev I.V."/>
            <person name="Vagvolgyi C."/>
            <person name="Papp T."/>
            <person name="Martin F.M."/>
            <person name="Miettinen O."/>
            <person name="Hibbett D.S."/>
            <person name="Nagy L.G."/>
        </authorList>
    </citation>
    <scope>NUCLEOTIDE SEQUENCE [LARGE SCALE GENOMIC DNA]</scope>
    <source>
        <strain evidence="2 3">OMC1185</strain>
    </source>
</reference>
<evidence type="ECO:0000313" key="3">
    <source>
        <dbReference type="Proteomes" id="UP000305948"/>
    </source>
</evidence>
<feature type="compositionally biased region" description="Low complexity" evidence="1">
    <location>
        <begin position="62"/>
        <end position="75"/>
    </location>
</feature>